<feature type="compositionally biased region" description="Basic and acidic residues" evidence="1">
    <location>
        <begin position="169"/>
        <end position="183"/>
    </location>
</feature>
<comment type="caution">
    <text evidence="2">The sequence shown here is derived from an EMBL/GenBank/DDBJ whole genome shotgun (WGS) entry which is preliminary data.</text>
</comment>
<feature type="region of interest" description="Disordered" evidence="1">
    <location>
        <begin position="168"/>
        <end position="203"/>
    </location>
</feature>
<dbReference type="Proteomes" id="UP000574390">
    <property type="component" value="Unassembled WGS sequence"/>
</dbReference>
<dbReference type="EMBL" id="JABANM010034670">
    <property type="protein sequence ID" value="KAF4699271.1"/>
    <property type="molecule type" value="Genomic_DNA"/>
</dbReference>
<dbReference type="EMBL" id="JABANO010001423">
    <property type="protein sequence ID" value="KAF4758452.1"/>
    <property type="molecule type" value="Genomic_DNA"/>
</dbReference>
<reference evidence="4 5" key="1">
    <citation type="submission" date="2020-04" db="EMBL/GenBank/DDBJ databases">
        <title>Perkinsus olseni comparative genomics.</title>
        <authorList>
            <person name="Bogema D.R."/>
        </authorList>
    </citation>
    <scope>NUCLEOTIDE SEQUENCE [LARGE SCALE GENOMIC DNA]</scope>
    <source>
        <strain evidence="2">ATCC PRA-205</strain>
        <strain evidence="3 4">ATCC PRA-207</strain>
    </source>
</reference>
<evidence type="ECO:0000313" key="4">
    <source>
        <dbReference type="Proteomes" id="UP000553632"/>
    </source>
</evidence>
<organism evidence="2 5">
    <name type="scientific">Perkinsus olseni</name>
    <name type="common">Perkinsus atlanticus</name>
    <dbReference type="NCBI Taxonomy" id="32597"/>
    <lineage>
        <taxon>Eukaryota</taxon>
        <taxon>Sar</taxon>
        <taxon>Alveolata</taxon>
        <taxon>Perkinsozoa</taxon>
        <taxon>Perkinsea</taxon>
        <taxon>Perkinsida</taxon>
        <taxon>Perkinsidae</taxon>
        <taxon>Perkinsus</taxon>
    </lineage>
</organism>
<keyword evidence="4" id="KW-1185">Reference proteome</keyword>
<sequence>EVGYRHREGFREVEVILQVTTTVTPVDLKSKELPSCGVSSESTHNLREVYPTAVSTAQSTPTGSHAEAASVKGHPGSLDMNVIEDGLKTRRNSIVDTFVGVALPVLSSCISRVFATSGILGGRSVFVVKLEPQHRDGADASVMTSFPLLENAHSRIIVVVHNQSPTKAALDKHSTVEPPREASESETDILSTRTDPSRAACMQ</sequence>
<protein>
    <submittedName>
        <fullName evidence="2">Uncharacterized protein</fullName>
    </submittedName>
</protein>
<feature type="compositionally biased region" description="Polar residues" evidence="1">
    <location>
        <begin position="54"/>
        <end position="63"/>
    </location>
</feature>
<dbReference type="AlphaFoldDB" id="A0A7J6PUK4"/>
<feature type="region of interest" description="Disordered" evidence="1">
    <location>
        <begin position="54"/>
        <end position="73"/>
    </location>
</feature>
<accession>A0A7J6PUK4</accession>
<evidence type="ECO:0000313" key="3">
    <source>
        <dbReference type="EMBL" id="KAF4758452.1"/>
    </source>
</evidence>
<dbReference type="Proteomes" id="UP000553632">
    <property type="component" value="Unassembled WGS sequence"/>
</dbReference>
<feature type="non-terminal residue" evidence="2">
    <location>
        <position position="203"/>
    </location>
</feature>
<evidence type="ECO:0000313" key="2">
    <source>
        <dbReference type="EMBL" id="KAF4699271.1"/>
    </source>
</evidence>
<name>A0A7J6PUK4_PEROL</name>
<evidence type="ECO:0000256" key="1">
    <source>
        <dbReference type="SAM" id="MobiDB-lite"/>
    </source>
</evidence>
<feature type="non-terminal residue" evidence="2">
    <location>
        <position position="1"/>
    </location>
</feature>
<proteinExistence type="predicted"/>
<gene>
    <name evidence="2" type="ORF">FOZ62_014979</name>
    <name evidence="3" type="ORF">FOZ63_016480</name>
</gene>
<evidence type="ECO:0000313" key="5">
    <source>
        <dbReference type="Proteomes" id="UP000574390"/>
    </source>
</evidence>